<feature type="region of interest" description="Disordered" evidence="1">
    <location>
        <begin position="180"/>
        <end position="271"/>
    </location>
</feature>
<protein>
    <submittedName>
        <fullName evidence="2">Uncharacterized protein</fullName>
    </submittedName>
</protein>
<feature type="region of interest" description="Disordered" evidence="1">
    <location>
        <begin position="1"/>
        <end position="113"/>
    </location>
</feature>
<evidence type="ECO:0000256" key="1">
    <source>
        <dbReference type="SAM" id="MobiDB-lite"/>
    </source>
</evidence>
<gene>
    <name evidence="2" type="ORF">QQS21_009479</name>
</gene>
<dbReference type="EMBL" id="JASWJB010000244">
    <property type="protein sequence ID" value="KAK2592811.1"/>
    <property type="molecule type" value="Genomic_DNA"/>
</dbReference>
<feature type="compositionally biased region" description="Acidic residues" evidence="1">
    <location>
        <begin position="194"/>
        <end position="254"/>
    </location>
</feature>
<dbReference type="Proteomes" id="UP001251528">
    <property type="component" value="Unassembled WGS sequence"/>
</dbReference>
<proteinExistence type="predicted"/>
<feature type="compositionally biased region" description="Acidic residues" evidence="1">
    <location>
        <begin position="56"/>
        <end position="74"/>
    </location>
</feature>
<feature type="compositionally biased region" description="Acidic residues" evidence="1">
    <location>
        <begin position="630"/>
        <end position="645"/>
    </location>
</feature>
<organism evidence="2 3">
    <name type="scientific">Conoideocrella luteorostrata</name>
    <dbReference type="NCBI Taxonomy" id="1105319"/>
    <lineage>
        <taxon>Eukaryota</taxon>
        <taxon>Fungi</taxon>
        <taxon>Dikarya</taxon>
        <taxon>Ascomycota</taxon>
        <taxon>Pezizomycotina</taxon>
        <taxon>Sordariomycetes</taxon>
        <taxon>Hypocreomycetidae</taxon>
        <taxon>Hypocreales</taxon>
        <taxon>Clavicipitaceae</taxon>
        <taxon>Conoideocrella</taxon>
    </lineage>
</organism>
<comment type="caution">
    <text evidence="2">The sequence shown here is derived from an EMBL/GenBank/DDBJ whole genome shotgun (WGS) entry which is preliminary data.</text>
</comment>
<accession>A0AAJ0FQ96</accession>
<evidence type="ECO:0000313" key="2">
    <source>
        <dbReference type="EMBL" id="KAK2592811.1"/>
    </source>
</evidence>
<feature type="compositionally biased region" description="Basic and acidic residues" evidence="1">
    <location>
        <begin position="101"/>
        <end position="113"/>
    </location>
</feature>
<reference evidence="2" key="1">
    <citation type="submission" date="2023-06" db="EMBL/GenBank/DDBJ databases">
        <title>Conoideocrella luteorostrata (Hypocreales: Clavicipitaceae), a potential biocontrol fungus for elongate hemlock scale in United States Christmas tree production areas.</title>
        <authorList>
            <person name="Barrett H."/>
            <person name="Lovett B."/>
            <person name="Macias A.M."/>
            <person name="Stajich J.E."/>
            <person name="Kasson M.T."/>
        </authorList>
    </citation>
    <scope>NUCLEOTIDE SEQUENCE</scope>
    <source>
        <strain evidence="2">ARSEF 14590</strain>
    </source>
</reference>
<evidence type="ECO:0000313" key="3">
    <source>
        <dbReference type="Proteomes" id="UP001251528"/>
    </source>
</evidence>
<sequence length="645" mass="72791">MSSVPTLPPSAKRPHTENNAAILPSAKKLKTEEYGIACSSPSSNAGIEANLGNEGASDEMMDENMGDEEEEDSGEERYYRTCDETEWGSNSQMSFSSDSTDEARTPPFDKEYIHPEDCLGTSARVCQEEEEQELDDQDTYNLVKYERKVRARRRRLLKQLNATASVQGLEEKMEDLNLTRANGKTTVSQKEEIYETDSDSSDSDSSDSDSSDSESSDPDSSDPDSSDLDSSDSDSSDSDSSDSDSSDSDSSDLDSDSKDWSKPDAVRGWESAADGSRLLPEAIELVLEFFQDRPYLNRAECEEYCLKAYLNLNLRKGDSPYQAQERPLSLHAYPSESQFRNSYMVEILDTTVTNPARMTQFYITPEKLDQLRHLETILIYGEFVPKYVYFDRMGLAPKHSEELFVWCIESPAGRPFAADCHRLGLRVNHGKYIGILKHFVDLVYEPLTLHTRGVGGSDGVSGRQAWPMVPHNPRLDEYNIIIRPDWSGIACVLLWEVPPVMSLPFGASLSGLLRLEGYPLPDVGVDGNPLRRANPSLFLTYNREGRELERLCMYYLREKISFLADDDPLSWHRLFEAMNQGFATAVDLDELDRLCYARQVNELKWDWFRFEIKADDVPDERPVAYCAESESGEENGDPDADMNID</sequence>
<dbReference type="AlphaFoldDB" id="A0AAJ0FQ96"/>
<keyword evidence="3" id="KW-1185">Reference proteome</keyword>
<feature type="compositionally biased region" description="Basic and acidic residues" evidence="1">
    <location>
        <begin position="255"/>
        <end position="267"/>
    </location>
</feature>
<name>A0AAJ0FQ96_9HYPO</name>
<feature type="compositionally biased region" description="Polar residues" evidence="1">
    <location>
        <begin position="87"/>
        <end position="98"/>
    </location>
</feature>
<feature type="region of interest" description="Disordered" evidence="1">
    <location>
        <begin position="626"/>
        <end position="645"/>
    </location>
</feature>